<dbReference type="EMBL" id="OBEH01000001">
    <property type="protein sequence ID" value="SNY95099.1"/>
    <property type="molecule type" value="Genomic_DNA"/>
</dbReference>
<protein>
    <submittedName>
        <fullName evidence="3">Polyisoprenoid-binding protein YceI</fullName>
    </submittedName>
</protein>
<evidence type="ECO:0000259" key="2">
    <source>
        <dbReference type="SMART" id="SM00867"/>
    </source>
</evidence>
<reference evidence="4" key="1">
    <citation type="submission" date="2017-09" db="EMBL/GenBank/DDBJ databases">
        <authorList>
            <person name="Varghese N."/>
            <person name="Submissions S."/>
        </authorList>
    </citation>
    <scope>NUCLEOTIDE SEQUENCE [LARGE SCALE GENOMIC DNA]</scope>
    <source>
        <strain evidence="4">DSM 25885</strain>
    </source>
</reference>
<dbReference type="Pfam" id="PF04264">
    <property type="entry name" value="YceI"/>
    <property type="match status" value="1"/>
</dbReference>
<dbReference type="SMART" id="SM00867">
    <property type="entry name" value="YceI"/>
    <property type="match status" value="1"/>
</dbReference>
<dbReference type="Gene3D" id="2.40.128.110">
    <property type="entry name" value="Lipid/polyisoprenoid-binding, YceI-like"/>
    <property type="match status" value="1"/>
</dbReference>
<accession>A0A285MD85</accession>
<feature type="chain" id="PRO_5012040946" evidence="1">
    <location>
        <begin position="20"/>
        <end position="207"/>
    </location>
</feature>
<evidence type="ECO:0000256" key="1">
    <source>
        <dbReference type="SAM" id="SignalP"/>
    </source>
</evidence>
<dbReference type="PANTHER" id="PTHR34406">
    <property type="entry name" value="PROTEIN YCEI"/>
    <property type="match status" value="1"/>
</dbReference>
<organism evidence="3 4">
    <name type="scientific">Flagellimonas pacifica</name>
    <dbReference type="NCBI Taxonomy" id="1247520"/>
    <lineage>
        <taxon>Bacteria</taxon>
        <taxon>Pseudomonadati</taxon>
        <taxon>Bacteroidota</taxon>
        <taxon>Flavobacteriia</taxon>
        <taxon>Flavobacteriales</taxon>
        <taxon>Flavobacteriaceae</taxon>
        <taxon>Flagellimonas</taxon>
    </lineage>
</organism>
<dbReference type="InterPro" id="IPR036761">
    <property type="entry name" value="TTHA0802/YceI-like_sf"/>
</dbReference>
<keyword evidence="4" id="KW-1185">Reference proteome</keyword>
<dbReference type="AlphaFoldDB" id="A0A285MD85"/>
<sequence length="207" mass="23211">MKKIIILLVGICTLTAAYGQGTIKIDTAKSVIKWKGSNLFKFNQHYGTVKFLSGEISMAGPANFPSVEISNNKPKIAGGKFVVDMNSILNTDGKYNEMLVSHLKNKDFFDVEKYPVAQLNISEAKYIDGKQMDVEALLTIKGITKPVKFKMTIEQQGKIYELKSRFVIDRTRWGISYESQGLVGSLKEDIISDAIEFEVIIVFRLLC</sequence>
<keyword evidence="1" id="KW-0732">Signal</keyword>
<evidence type="ECO:0000313" key="4">
    <source>
        <dbReference type="Proteomes" id="UP000219048"/>
    </source>
</evidence>
<dbReference type="Proteomes" id="UP000219048">
    <property type="component" value="Unassembled WGS sequence"/>
</dbReference>
<dbReference type="OrthoDB" id="951410at2"/>
<feature type="signal peptide" evidence="1">
    <location>
        <begin position="1"/>
        <end position="19"/>
    </location>
</feature>
<dbReference type="SUPFAM" id="SSF101874">
    <property type="entry name" value="YceI-like"/>
    <property type="match status" value="1"/>
</dbReference>
<name>A0A285MD85_9FLAO</name>
<gene>
    <name evidence="3" type="ORF">SAMN06265377_0765</name>
</gene>
<feature type="domain" description="Lipid/polyisoprenoid-binding YceI-like" evidence="2">
    <location>
        <begin position="22"/>
        <end position="204"/>
    </location>
</feature>
<proteinExistence type="predicted"/>
<dbReference type="InterPro" id="IPR007372">
    <property type="entry name" value="Lipid/polyisoprenoid-bd_YceI"/>
</dbReference>
<evidence type="ECO:0000313" key="3">
    <source>
        <dbReference type="EMBL" id="SNY95099.1"/>
    </source>
</evidence>
<dbReference type="PANTHER" id="PTHR34406:SF1">
    <property type="entry name" value="PROTEIN YCEI"/>
    <property type="match status" value="1"/>
</dbReference>
<dbReference type="RefSeq" id="WP_097044431.1">
    <property type="nucleotide sequence ID" value="NZ_OBEH01000001.1"/>
</dbReference>